<dbReference type="GO" id="GO:0016740">
    <property type="term" value="F:transferase activity"/>
    <property type="evidence" value="ECO:0007669"/>
    <property type="project" value="UniProtKB-KW"/>
</dbReference>
<feature type="compositionally biased region" description="Pro residues" evidence="8">
    <location>
        <begin position="27"/>
        <end position="52"/>
    </location>
</feature>
<dbReference type="GO" id="GO:0071555">
    <property type="term" value="P:cell wall organization"/>
    <property type="evidence" value="ECO:0007669"/>
    <property type="project" value="UniProtKB-UniRule"/>
</dbReference>
<keyword evidence="6 7" id="KW-0961">Cell wall biogenesis/degradation</keyword>
<dbReference type="Pfam" id="PF01471">
    <property type="entry name" value="PG_binding_1"/>
    <property type="match status" value="1"/>
</dbReference>
<dbReference type="Gene3D" id="2.40.440.10">
    <property type="entry name" value="L,D-transpeptidase catalytic domain-like"/>
    <property type="match status" value="1"/>
</dbReference>
<feature type="domain" description="L,D-TPase catalytic" evidence="10">
    <location>
        <begin position="250"/>
        <end position="428"/>
    </location>
</feature>
<keyword evidence="3" id="KW-0808">Transferase</keyword>
<feature type="signal peptide" evidence="9">
    <location>
        <begin position="1"/>
        <end position="22"/>
    </location>
</feature>
<dbReference type="GO" id="GO:0004180">
    <property type="term" value="F:carboxypeptidase activity"/>
    <property type="evidence" value="ECO:0007669"/>
    <property type="project" value="UniProtKB-ARBA"/>
</dbReference>
<evidence type="ECO:0000256" key="8">
    <source>
        <dbReference type="SAM" id="MobiDB-lite"/>
    </source>
</evidence>
<evidence type="ECO:0000256" key="7">
    <source>
        <dbReference type="PROSITE-ProRule" id="PRU01373"/>
    </source>
</evidence>
<evidence type="ECO:0000256" key="3">
    <source>
        <dbReference type="ARBA" id="ARBA00022679"/>
    </source>
</evidence>
<evidence type="ECO:0000256" key="9">
    <source>
        <dbReference type="SAM" id="SignalP"/>
    </source>
</evidence>
<comment type="similarity">
    <text evidence="2">Belongs to the YkuD family.</text>
</comment>
<dbReference type="SUPFAM" id="SSF47090">
    <property type="entry name" value="PGBD-like"/>
    <property type="match status" value="1"/>
</dbReference>
<dbReference type="Proteomes" id="UP000502502">
    <property type="component" value="Chromosome"/>
</dbReference>
<accession>A0A6G7ZN92</accession>
<feature type="region of interest" description="Disordered" evidence="8">
    <location>
        <begin position="26"/>
        <end position="52"/>
    </location>
</feature>
<organism evidence="11 12">
    <name type="scientific">Sphingomonas sinipercae</name>
    <dbReference type="NCBI Taxonomy" id="2714944"/>
    <lineage>
        <taxon>Bacteria</taxon>
        <taxon>Pseudomonadati</taxon>
        <taxon>Pseudomonadota</taxon>
        <taxon>Alphaproteobacteria</taxon>
        <taxon>Sphingomonadales</taxon>
        <taxon>Sphingomonadaceae</taxon>
        <taxon>Sphingomonas</taxon>
    </lineage>
</organism>
<dbReference type="CDD" id="cd16913">
    <property type="entry name" value="YkuD_like"/>
    <property type="match status" value="1"/>
</dbReference>
<dbReference type="UniPathway" id="UPA00219"/>
<feature type="chain" id="PRO_5026179005" evidence="9">
    <location>
        <begin position="23"/>
        <end position="486"/>
    </location>
</feature>
<evidence type="ECO:0000313" key="12">
    <source>
        <dbReference type="Proteomes" id="UP000502502"/>
    </source>
</evidence>
<dbReference type="PROSITE" id="PS52029">
    <property type="entry name" value="LD_TPASE"/>
    <property type="match status" value="1"/>
</dbReference>
<evidence type="ECO:0000256" key="4">
    <source>
        <dbReference type="ARBA" id="ARBA00022960"/>
    </source>
</evidence>
<feature type="active site" description="Proton donor/acceptor" evidence="7">
    <location>
        <position position="386"/>
    </location>
</feature>
<protein>
    <submittedName>
        <fullName evidence="11">L,D-transpeptidase family protein</fullName>
    </submittedName>
</protein>
<name>A0A6G7ZN92_9SPHN</name>
<dbReference type="GO" id="GO:0009252">
    <property type="term" value="P:peptidoglycan biosynthetic process"/>
    <property type="evidence" value="ECO:0007669"/>
    <property type="project" value="UniProtKB-UniPathway"/>
</dbReference>
<dbReference type="InterPro" id="IPR002477">
    <property type="entry name" value="Peptidoglycan-bd-like"/>
</dbReference>
<keyword evidence="5 7" id="KW-0573">Peptidoglycan synthesis</keyword>
<keyword evidence="4 7" id="KW-0133">Cell shape</keyword>
<dbReference type="Gene3D" id="1.10.101.10">
    <property type="entry name" value="PGBD-like superfamily/PGBD"/>
    <property type="match status" value="1"/>
</dbReference>
<dbReference type="InterPro" id="IPR052905">
    <property type="entry name" value="LD-transpeptidase_YkuD-like"/>
</dbReference>
<keyword evidence="12" id="KW-1185">Reference proteome</keyword>
<dbReference type="KEGG" id="ssin:G7078_06010"/>
<dbReference type="AlphaFoldDB" id="A0A6G7ZN92"/>
<evidence type="ECO:0000259" key="10">
    <source>
        <dbReference type="PROSITE" id="PS52029"/>
    </source>
</evidence>
<evidence type="ECO:0000256" key="1">
    <source>
        <dbReference type="ARBA" id="ARBA00004752"/>
    </source>
</evidence>
<proteinExistence type="inferred from homology"/>
<dbReference type="GO" id="GO:0008360">
    <property type="term" value="P:regulation of cell shape"/>
    <property type="evidence" value="ECO:0007669"/>
    <property type="project" value="UniProtKB-UniRule"/>
</dbReference>
<dbReference type="InterPro" id="IPR038063">
    <property type="entry name" value="Transpep_catalytic_dom"/>
</dbReference>
<dbReference type="PANTHER" id="PTHR41533">
    <property type="entry name" value="L,D-TRANSPEPTIDASE HI_1667-RELATED"/>
    <property type="match status" value="1"/>
</dbReference>
<dbReference type="RefSeq" id="WP_166094025.1">
    <property type="nucleotide sequence ID" value="NZ_CP049871.1"/>
</dbReference>
<dbReference type="InterPro" id="IPR036365">
    <property type="entry name" value="PGBD-like_sf"/>
</dbReference>
<evidence type="ECO:0000313" key="11">
    <source>
        <dbReference type="EMBL" id="QIL02389.1"/>
    </source>
</evidence>
<dbReference type="SUPFAM" id="SSF141523">
    <property type="entry name" value="L,D-transpeptidase catalytic domain-like"/>
    <property type="match status" value="1"/>
</dbReference>
<dbReference type="InterPro" id="IPR005490">
    <property type="entry name" value="LD_TPept_cat_dom"/>
</dbReference>
<keyword evidence="9" id="KW-0732">Signal</keyword>
<evidence type="ECO:0000256" key="6">
    <source>
        <dbReference type="ARBA" id="ARBA00023316"/>
    </source>
</evidence>
<sequence>MKRFVLASTALAALVAASTAYGQYVPPRGPVGAPPPPSYPPSPPPGYQPFPAPIQVQQPRPWTPPTPVAASFARPVEEDQPIEPVEIPASIEQGIDLIYIDPDIAPEVQQRTGVLDKLDFQDWTGAPIDLFTSVNPYYTGLRQALVKYQQRWGDLPDVAIPEGPTLKAASTGDRVALLRQRLGLAAGTSFDPALAKAVAEYQAAHGLKADGIAGAGTIASLNLGSDHYEKVIILNMERALRLPTSDDKRRYILIDAGAARLYMYEGGKPVDSMKVIVGDAKTQTPMMAAQMKYVSLNPYWNVPPELVKPLVADKVLEHGLTYLTDRDYQILSDWTEEATRLDPASIDWQAVSAGKKELRVRRGPGPWNSMGQMKFMLPNDFGIYLHDIPEASKAAFAGDDRWISNGCVRLEDAKRLQRWVFGGRTPVASGEADQRVDLPEPLPVYMTYFTAEPTATGVAFRTDHYNRDEPLLARVKLDGSNQLAAR</sequence>
<dbReference type="EMBL" id="CP049871">
    <property type="protein sequence ID" value="QIL02389.1"/>
    <property type="molecule type" value="Genomic_DNA"/>
</dbReference>
<dbReference type="InterPro" id="IPR036366">
    <property type="entry name" value="PGBDSf"/>
</dbReference>
<dbReference type="PANTHER" id="PTHR41533:SF2">
    <property type="entry name" value="BLR7131 PROTEIN"/>
    <property type="match status" value="1"/>
</dbReference>
<evidence type="ECO:0000256" key="2">
    <source>
        <dbReference type="ARBA" id="ARBA00005992"/>
    </source>
</evidence>
<evidence type="ECO:0000256" key="5">
    <source>
        <dbReference type="ARBA" id="ARBA00022984"/>
    </source>
</evidence>
<comment type="pathway">
    <text evidence="1 7">Cell wall biogenesis; peptidoglycan biosynthesis.</text>
</comment>
<feature type="active site" description="Nucleophile" evidence="7">
    <location>
        <position position="407"/>
    </location>
</feature>
<reference evidence="11 12" key="1">
    <citation type="submission" date="2020-03" db="EMBL/GenBank/DDBJ databases">
        <title>Sphingomonas sp. nov., isolated from fish.</title>
        <authorList>
            <person name="Hyun D.-W."/>
            <person name="Bae J.-W."/>
        </authorList>
    </citation>
    <scope>NUCLEOTIDE SEQUENCE [LARGE SCALE GENOMIC DNA]</scope>
    <source>
        <strain evidence="11 12">HDW15C</strain>
    </source>
</reference>
<gene>
    <name evidence="11" type="ORF">G7078_06010</name>
</gene>
<dbReference type="Pfam" id="PF03734">
    <property type="entry name" value="YkuD"/>
    <property type="match status" value="1"/>
</dbReference>